<dbReference type="KEGG" id="bgh:BDBG_17042"/>
<keyword evidence="2" id="KW-1185">Reference proteome</keyword>
<sequence>MYRRQTVVVSGGQREKFTRSPPLFFRCWVGSPFSPSTFGLFTPIGMHHDTCCVASGKERVLKLCSLSQGSGSFFPSPLAIVDPRGYLRQPSQIPGNVRWRTVPSYCVS</sequence>
<name>A0A179UMT8_BLAGS</name>
<organism evidence="1 2">
    <name type="scientific">Blastomyces gilchristii (strain SLH14081)</name>
    <name type="common">Blastomyces dermatitidis</name>
    <dbReference type="NCBI Taxonomy" id="559298"/>
    <lineage>
        <taxon>Eukaryota</taxon>
        <taxon>Fungi</taxon>
        <taxon>Dikarya</taxon>
        <taxon>Ascomycota</taxon>
        <taxon>Pezizomycotina</taxon>
        <taxon>Eurotiomycetes</taxon>
        <taxon>Eurotiomycetidae</taxon>
        <taxon>Onygenales</taxon>
        <taxon>Ajellomycetaceae</taxon>
        <taxon>Blastomyces</taxon>
    </lineage>
</organism>
<reference evidence="2" key="1">
    <citation type="journal article" date="2015" name="PLoS Genet.">
        <title>The dynamic genome and transcriptome of the human fungal pathogen Blastomyces and close relative Emmonsia.</title>
        <authorList>
            <person name="Munoz J.F."/>
            <person name="Gauthier G.M."/>
            <person name="Desjardins C.A."/>
            <person name="Gallo J.E."/>
            <person name="Holder J."/>
            <person name="Sullivan T.D."/>
            <person name="Marty A.J."/>
            <person name="Carmen J.C."/>
            <person name="Chen Z."/>
            <person name="Ding L."/>
            <person name="Gujja S."/>
            <person name="Magrini V."/>
            <person name="Misas E."/>
            <person name="Mitreva M."/>
            <person name="Priest M."/>
            <person name="Saif S."/>
            <person name="Whiston E.A."/>
            <person name="Young S."/>
            <person name="Zeng Q."/>
            <person name="Goldman W.E."/>
            <person name="Mardis E.R."/>
            <person name="Taylor J.W."/>
            <person name="McEwen J.G."/>
            <person name="Clay O.K."/>
            <person name="Klein B.S."/>
            <person name="Cuomo C.A."/>
        </authorList>
    </citation>
    <scope>NUCLEOTIDE SEQUENCE [LARGE SCALE GENOMIC DNA]</scope>
    <source>
        <strain evidence="2">SLH14081</strain>
    </source>
</reference>
<proteinExistence type="predicted"/>
<dbReference type="GeneID" id="42528913"/>
<dbReference type="EMBL" id="GG657454">
    <property type="protein sequence ID" value="OAT08437.1"/>
    <property type="molecule type" value="Genomic_DNA"/>
</dbReference>
<dbReference type="RefSeq" id="XP_031578287.1">
    <property type="nucleotide sequence ID" value="XM_031724850.1"/>
</dbReference>
<gene>
    <name evidence="1" type="ORF">BDBG_17042</name>
</gene>
<dbReference type="AlphaFoldDB" id="A0A179UMT8"/>
<dbReference type="VEuPathDB" id="FungiDB:BDBG_17042"/>
<evidence type="ECO:0000313" key="1">
    <source>
        <dbReference type="EMBL" id="OAT08437.1"/>
    </source>
</evidence>
<evidence type="ECO:0000313" key="2">
    <source>
        <dbReference type="Proteomes" id="UP000002038"/>
    </source>
</evidence>
<dbReference type="Proteomes" id="UP000002038">
    <property type="component" value="Unassembled WGS sequence"/>
</dbReference>
<accession>A0A179UMT8</accession>
<protein>
    <submittedName>
        <fullName evidence="1">Uncharacterized protein</fullName>
    </submittedName>
</protein>